<feature type="domain" description="PNPLA" evidence="8">
    <location>
        <begin position="32"/>
        <end position="222"/>
    </location>
</feature>
<dbReference type="InterPro" id="IPR016035">
    <property type="entry name" value="Acyl_Trfase/lysoPLipase"/>
</dbReference>
<proteinExistence type="predicted"/>
<dbReference type="Gene3D" id="2.40.160.50">
    <property type="entry name" value="membrane protein fhac: a member of the omp85/tpsb transporter family"/>
    <property type="match status" value="1"/>
</dbReference>
<dbReference type="Gene3D" id="3.40.1090.10">
    <property type="entry name" value="Cytosolic phospholipase A2 catalytic domain"/>
    <property type="match status" value="2"/>
</dbReference>
<accession>A0A8J7K1H1</accession>
<dbReference type="RefSeq" id="WP_194115705.1">
    <property type="nucleotide sequence ID" value="NZ_JADFUA010000003.1"/>
</dbReference>
<feature type="short sequence motif" description="GXSXG" evidence="6">
    <location>
        <begin position="63"/>
        <end position="67"/>
    </location>
</feature>
<dbReference type="PANTHER" id="PTHR14226:SF29">
    <property type="entry name" value="NEUROPATHY TARGET ESTERASE SWS"/>
    <property type="match status" value="1"/>
</dbReference>
<evidence type="ECO:0000256" key="4">
    <source>
        <dbReference type="ARBA" id="ARBA00023098"/>
    </source>
</evidence>
<evidence type="ECO:0000256" key="1">
    <source>
        <dbReference type="ARBA" id="ARBA00004370"/>
    </source>
</evidence>
<dbReference type="GO" id="GO:0016787">
    <property type="term" value="F:hydrolase activity"/>
    <property type="evidence" value="ECO:0007669"/>
    <property type="project" value="UniProtKB-UniRule"/>
</dbReference>
<evidence type="ECO:0000313" key="10">
    <source>
        <dbReference type="Proteomes" id="UP000604481"/>
    </source>
</evidence>
<evidence type="ECO:0000256" key="5">
    <source>
        <dbReference type="ARBA" id="ARBA00023136"/>
    </source>
</evidence>
<dbReference type="InterPro" id="IPR002641">
    <property type="entry name" value="PNPLA_dom"/>
</dbReference>
<feature type="active site" description="Proton acceptor" evidence="6">
    <location>
        <position position="209"/>
    </location>
</feature>
<keyword evidence="7" id="KW-0732">Signal</keyword>
<feature type="short sequence motif" description="DGA/G" evidence="6">
    <location>
        <begin position="209"/>
        <end position="211"/>
    </location>
</feature>
<keyword evidence="5" id="KW-0472">Membrane</keyword>
<comment type="caution">
    <text evidence="9">The sequence shown here is derived from an EMBL/GenBank/DDBJ whole genome shotgun (WGS) entry which is preliminary data.</text>
</comment>
<dbReference type="Pfam" id="PF01734">
    <property type="entry name" value="Patatin"/>
    <property type="match status" value="1"/>
</dbReference>
<evidence type="ECO:0000256" key="2">
    <source>
        <dbReference type="ARBA" id="ARBA00022801"/>
    </source>
</evidence>
<evidence type="ECO:0000256" key="7">
    <source>
        <dbReference type="SAM" id="SignalP"/>
    </source>
</evidence>
<feature type="chain" id="PRO_5035322756" evidence="7">
    <location>
        <begin position="25"/>
        <end position="724"/>
    </location>
</feature>
<evidence type="ECO:0000259" key="8">
    <source>
        <dbReference type="PROSITE" id="PS51635"/>
    </source>
</evidence>
<dbReference type="GO" id="GO:0019867">
    <property type="term" value="C:outer membrane"/>
    <property type="evidence" value="ECO:0007669"/>
    <property type="project" value="InterPro"/>
</dbReference>
<dbReference type="SUPFAM" id="SSF52151">
    <property type="entry name" value="FabD/lysophospholipase-like"/>
    <property type="match status" value="1"/>
</dbReference>
<evidence type="ECO:0000256" key="6">
    <source>
        <dbReference type="PROSITE-ProRule" id="PRU01161"/>
    </source>
</evidence>
<evidence type="ECO:0000256" key="3">
    <source>
        <dbReference type="ARBA" id="ARBA00022963"/>
    </source>
</evidence>
<sequence length="724" mass="79093">MTLFPCRQLCAALLAMSLSAAVLAAERPRIGLVLGGGGARGLSHIGVLKVLEEARVPVDCVVGTSMGALVAGSYATGRSPAELEEKVKAAPWDELLKGVVARSTSSYQSKRESEMNMAIEVGLNNGKVQLPESAISTQGIEFFLRDLSRRVSANSFDDLPTPYRAIATDLVSGDMVVMKDGDLVSAMLGSMAVPGVFPPVERQGRLLVDGGLVRNVPVDIARDLCADVIIAVNVGTQPLKREELRNIFNIADQYTRLMMEQNVKPQLASLGERDVLISPELGELSSTDFDKSVQLIARGEVAARGALTQLSRYSLTPEDYARWQARRSERQVPVQAIQDVRISPQKWVNPAVVTSRIDVTPGAPLDVPALEGRLREIMGTGDFSQVNYQLEQGERGQRLTVQPVEKSWGPNYLGLGLNFATDFDRWTTGGVTAQYRRTWLNELGGEFRVLGQLGNNLNAHAEWFQPLFVDKTLFVAPYAGYRNIDEYAWLHDSNVATYQNVTRYAGVDIGSLVTDYGAELRVGPVMHTYSSKVTVGAPWLPSQHISDYGVQLQLYYDQLDDYFFPTHGAMLHLEGYQSMGGTEGYESYNRFGGSTRWAFGHGDTAGYVKLAGMVAGGNLPAAELASLGGFMNLSSYHVNQLVGEEMYYGGLNLYHSTPYGYLGLMLEGGQVGGVPSTADFYGDSLRWSAMLYWGAKSFLGPVYVGFAYGDNGRGKLYFNLGQPY</sequence>
<keyword evidence="2 6" id="KW-0378">Hydrolase</keyword>
<feature type="short sequence motif" description="GXGXXG" evidence="6">
    <location>
        <begin position="36"/>
        <end position="41"/>
    </location>
</feature>
<protein>
    <submittedName>
        <fullName evidence="9">Patatin-like phospholipase family protein</fullName>
    </submittedName>
</protein>
<dbReference type="AlphaFoldDB" id="A0A8J7K1H1"/>
<keyword evidence="3 6" id="KW-0442">Lipid degradation</keyword>
<reference evidence="9 10" key="1">
    <citation type="submission" date="2020-10" db="EMBL/GenBank/DDBJ databases">
        <title>The genome sequence of Chitinilyticum litopenaei 4Y14.</title>
        <authorList>
            <person name="Liu Y."/>
        </authorList>
    </citation>
    <scope>NUCLEOTIDE SEQUENCE [LARGE SCALE GENOMIC DNA]</scope>
    <source>
        <strain evidence="9 10">4Y14</strain>
    </source>
</reference>
<dbReference type="GO" id="GO:0016042">
    <property type="term" value="P:lipid catabolic process"/>
    <property type="evidence" value="ECO:0007669"/>
    <property type="project" value="UniProtKB-UniRule"/>
</dbReference>
<dbReference type="Pfam" id="PF01103">
    <property type="entry name" value="Omp85"/>
    <property type="match status" value="1"/>
</dbReference>
<feature type="active site" description="Nucleophile" evidence="6">
    <location>
        <position position="65"/>
    </location>
</feature>
<dbReference type="PROSITE" id="PS51635">
    <property type="entry name" value="PNPLA"/>
    <property type="match status" value="1"/>
</dbReference>
<dbReference type="InterPro" id="IPR000184">
    <property type="entry name" value="Bac_surfAg_D15"/>
</dbReference>
<gene>
    <name evidence="9" type="ORF">INR99_07505</name>
</gene>
<dbReference type="CDD" id="cd07205">
    <property type="entry name" value="Pat_PNPLA6_PNPLA7_NTE1_like"/>
    <property type="match status" value="1"/>
</dbReference>
<dbReference type="PANTHER" id="PTHR14226">
    <property type="entry name" value="NEUROPATHY TARGET ESTERASE/SWISS CHEESE D.MELANOGASTER"/>
    <property type="match status" value="1"/>
</dbReference>
<keyword evidence="4 6" id="KW-0443">Lipid metabolism</keyword>
<dbReference type="Proteomes" id="UP000604481">
    <property type="component" value="Unassembled WGS sequence"/>
</dbReference>
<evidence type="ECO:0000313" key="9">
    <source>
        <dbReference type="EMBL" id="MBE9609191.1"/>
    </source>
</evidence>
<name>A0A8J7K1H1_9NEIS</name>
<comment type="subcellular location">
    <subcellularLocation>
        <location evidence="1">Membrane</location>
    </subcellularLocation>
</comment>
<keyword evidence="10" id="KW-1185">Reference proteome</keyword>
<organism evidence="9 10">
    <name type="scientific">Chitinilyticum piscinae</name>
    <dbReference type="NCBI Taxonomy" id="2866724"/>
    <lineage>
        <taxon>Bacteria</taxon>
        <taxon>Pseudomonadati</taxon>
        <taxon>Pseudomonadota</taxon>
        <taxon>Betaproteobacteria</taxon>
        <taxon>Neisseriales</taxon>
        <taxon>Chitinibacteraceae</taxon>
        <taxon>Chitinilyticum</taxon>
    </lineage>
</organism>
<feature type="signal peptide" evidence="7">
    <location>
        <begin position="1"/>
        <end position="24"/>
    </location>
</feature>
<dbReference type="InterPro" id="IPR050301">
    <property type="entry name" value="NTE"/>
</dbReference>
<dbReference type="EMBL" id="JADFUA010000003">
    <property type="protein sequence ID" value="MBE9609191.1"/>
    <property type="molecule type" value="Genomic_DNA"/>
</dbReference>